<dbReference type="SUPFAM" id="SSF46689">
    <property type="entry name" value="Homeodomain-like"/>
    <property type="match status" value="1"/>
</dbReference>
<dbReference type="SUPFAM" id="SSF48498">
    <property type="entry name" value="Tetracyclin repressor-like, C-terminal domain"/>
    <property type="match status" value="1"/>
</dbReference>
<evidence type="ECO:0000256" key="2">
    <source>
        <dbReference type="ARBA" id="ARBA00023125"/>
    </source>
</evidence>
<evidence type="ECO:0000256" key="4">
    <source>
        <dbReference type="PROSITE-ProRule" id="PRU00335"/>
    </source>
</evidence>
<evidence type="ECO:0000256" key="1">
    <source>
        <dbReference type="ARBA" id="ARBA00023015"/>
    </source>
</evidence>
<dbReference type="GO" id="GO:0003677">
    <property type="term" value="F:DNA binding"/>
    <property type="evidence" value="ECO:0007669"/>
    <property type="project" value="UniProtKB-UniRule"/>
</dbReference>
<keyword evidence="7" id="KW-1185">Reference proteome</keyword>
<dbReference type="Gene3D" id="1.10.10.60">
    <property type="entry name" value="Homeodomain-like"/>
    <property type="match status" value="1"/>
</dbReference>
<keyword evidence="2 4" id="KW-0238">DNA-binding</keyword>
<dbReference type="InterPro" id="IPR011075">
    <property type="entry name" value="TetR_C"/>
</dbReference>
<dbReference type="Proteomes" id="UP000547510">
    <property type="component" value="Unassembled WGS sequence"/>
</dbReference>
<dbReference type="InterPro" id="IPR036271">
    <property type="entry name" value="Tet_transcr_reg_TetR-rel_C_sf"/>
</dbReference>
<keyword evidence="3" id="KW-0804">Transcription</keyword>
<feature type="DNA-binding region" description="H-T-H motif" evidence="4">
    <location>
        <begin position="29"/>
        <end position="48"/>
    </location>
</feature>
<dbReference type="PRINTS" id="PR00455">
    <property type="entry name" value="HTHTETR"/>
</dbReference>
<dbReference type="EMBL" id="JACHJN010000003">
    <property type="protein sequence ID" value="MBB5955921.1"/>
    <property type="molecule type" value="Genomic_DNA"/>
</dbReference>
<dbReference type="Pfam" id="PF00440">
    <property type="entry name" value="TetR_N"/>
    <property type="match status" value="1"/>
</dbReference>
<dbReference type="InterPro" id="IPR001647">
    <property type="entry name" value="HTH_TetR"/>
</dbReference>
<proteinExistence type="predicted"/>
<dbReference type="RefSeq" id="WP_312864879.1">
    <property type="nucleotide sequence ID" value="NZ_JACHJN010000003.1"/>
</dbReference>
<dbReference type="PANTHER" id="PTHR47506:SF1">
    <property type="entry name" value="HTH-TYPE TRANSCRIPTIONAL REGULATOR YJDC"/>
    <property type="match status" value="1"/>
</dbReference>
<dbReference type="Gene3D" id="1.10.357.10">
    <property type="entry name" value="Tetracycline Repressor, domain 2"/>
    <property type="match status" value="1"/>
</dbReference>
<dbReference type="AlphaFoldDB" id="A0A841CF40"/>
<name>A0A841CF40_9PSEU</name>
<dbReference type="InterPro" id="IPR009057">
    <property type="entry name" value="Homeodomain-like_sf"/>
</dbReference>
<evidence type="ECO:0000313" key="7">
    <source>
        <dbReference type="Proteomes" id="UP000547510"/>
    </source>
</evidence>
<feature type="domain" description="HTH tetR-type" evidence="5">
    <location>
        <begin position="6"/>
        <end position="66"/>
    </location>
</feature>
<gene>
    <name evidence="6" type="ORF">FHS29_002502</name>
</gene>
<accession>A0A841CF40</accession>
<dbReference type="PROSITE" id="PS50977">
    <property type="entry name" value="HTH_TETR_2"/>
    <property type="match status" value="1"/>
</dbReference>
<organism evidence="6 7">
    <name type="scientific">Saccharothrix tamanrassetensis</name>
    <dbReference type="NCBI Taxonomy" id="1051531"/>
    <lineage>
        <taxon>Bacteria</taxon>
        <taxon>Bacillati</taxon>
        <taxon>Actinomycetota</taxon>
        <taxon>Actinomycetes</taxon>
        <taxon>Pseudonocardiales</taxon>
        <taxon>Pseudonocardiaceae</taxon>
        <taxon>Saccharothrix</taxon>
    </lineage>
</organism>
<evidence type="ECO:0000259" key="5">
    <source>
        <dbReference type="PROSITE" id="PS50977"/>
    </source>
</evidence>
<reference evidence="6 7" key="1">
    <citation type="submission" date="2020-08" db="EMBL/GenBank/DDBJ databases">
        <title>Genomic Encyclopedia of Type Strains, Phase III (KMG-III): the genomes of soil and plant-associated and newly described type strains.</title>
        <authorList>
            <person name="Whitman W."/>
        </authorList>
    </citation>
    <scope>NUCLEOTIDE SEQUENCE [LARGE SCALE GENOMIC DNA]</scope>
    <source>
        <strain evidence="6 7">CECT 8640</strain>
    </source>
</reference>
<dbReference type="Pfam" id="PF16925">
    <property type="entry name" value="TetR_C_13"/>
    <property type="match status" value="1"/>
</dbReference>
<protein>
    <submittedName>
        <fullName evidence="6">AcrR family transcriptional regulator</fullName>
    </submittedName>
</protein>
<evidence type="ECO:0000313" key="6">
    <source>
        <dbReference type="EMBL" id="MBB5955921.1"/>
    </source>
</evidence>
<evidence type="ECO:0000256" key="3">
    <source>
        <dbReference type="ARBA" id="ARBA00023163"/>
    </source>
</evidence>
<keyword evidence="1" id="KW-0805">Transcription regulation</keyword>
<sequence>MGRPRAFDDAAVVDAAMEVFWSKGYEATSTEDLCACTGLGRGSLYNAYGSKHGLYERALRRYAELGFGGQRTILEGPGTAKDRLRALMLAVIDTDLADPDRRGCLAINAAVDAGGTDDLVAQQVRRQFERLEGAVCHLIALGQHDGELRRDVDPLVCARFFLSTYYGLRVLGKVTHDRRALEDVVEGALARL</sequence>
<comment type="caution">
    <text evidence="6">The sequence shown here is derived from an EMBL/GenBank/DDBJ whole genome shotgun (WGS) entry which is preliminary data.</text>
</comment>
<dbReference type="PANTHER" id="PTHR47506">
    <property type="entry name" value="TRANSCRIPTIONAL REGULATORY PROTEIN"/>
    <property type="match status" value="1"/>
</dbReference>